<dbReference type="GO" id="GO:0016121">
    <property type="term" value="P:carotene catabolic process"/>
    <property type="evidence" value="ECO:0007669"/>
    <property type="project" value="TreeGrafter"/>
</dbReference>
<feature type="binding site" evidence="5">
    <location>
        <position position="275"/>
    </location>
    <ligand>
        <name>Fe cation</name>
        <dbReference type="ChEBI" id="CHEBI:24875"/>
        <note>catalytic</note>
    </ligand>
</feature>
<feature type="binding site" evidence="5">
    <location>
        <position position="393"/>
    </location>
    <ligand>
        <name>Fe cation</name>
        <dbReference type="ChEBI" id="CHEBI:24875"/>
        <note>catalytic</note>
    </ligand>
</feature>
<keyword evidence="8" id="KW-1185">Reference proteome</keyword>
<evidence type="ECO:0000256" key="1">
    <source>
        <dbReference type="ARBA" id="ARBA00006787"/>
    </source>
</evidence>
<protein>
    <submittedName>
        <fullName evidence="7">Uncharacterized protein</fullName>
    </submittedName>
</protein>
<feature type="binding site" evidence="5">
    <location>
        <position position="327"/>
    </location>
    <ligand>
        <name>Fe cation</name>
        <dbReference type="ChEBI" id="CHEBI:24875"/>
        <note>catalytic</note>
    </ligand>
</feature>
<comment type="similarity">
    <text evidence="1">Belongs to the carotenoid oxygenase family.</text>
</comment>
<keyword evidence="4 5" id="KW-0408">Iron</keyword>
<dbReference type="PANTHER" id="PTHR10543:SF24">
    <property type="entry name" value="CAROTENOID ISOMEROOXYGENASE"/>
    <property type="match status" value="1"/>
</dbReference>
<accession>A0AAD3DT64</accession>
<evidence type="ECO:0000256" key="5">
    <source>
        <dbReference type="PIRSR" id="PIRSR604294-1"/>
    </source>
</evidence>
<sequence>MLQPRYCSVTSGRTKALPFHPSRPLAHGCLPTACSVYRKMSKSQQPIHGQVAASAQGVATEPQIASSVVTQEARRAVFEPAKEQYPEAEALVISGRLPSWLSGSLLLNGCGDYRGGMRHLFDGFACLTRVRLDGGRGSATASQRFLESDAYRSFRRTGRLKYREFATPVPAEGPVGRAMAVAGNLVTLMSGGRAFTDNASVSLTPLPGGRLLALSEARSATFLVDPVSLATLQHVSYSDVRHAGTTSPSPSSSWSPPAAPAGAKDTVPGDLTTAHPKVAPDGQTLVNFARTLPYGGYHVYLQDPVTLARREIAFIRDRDPLSPCWVHDMALSRRHLVIVEPPLFMSLPSLVLGRPRPFVFMDWRPAAGTRVHVVALDGSGVVTHTAPPLFTFHFANAFERPATAPPPGSSNTGGGGSASEICVDFSVYDDPEILNDLSLERLQDFPGKDISPSRLRRLLIPLTDAAGRPVGPSSLAAPVPLLRDEDAYGNFIEFPAFNPRFRGLPYRYVYGTAAVRPTNMGNALARHDLAGGSSKLWHEPGGMPAEPIFVPRPGGTAEEDGVVLSVVTRPDGCSMLLVLDGGSWREVARVALPVGVPYRFHGAWVAEEGGDG</sequence>
<dbReference type="Pfam" id="PF03055">
    <property type="entry name" value="RPE65"/>
    <property type="match status" value="1"/>
</dbReference>
<evidence type="ECO:0000256" key="2">
    <source>
        <dbReference type="ARBA" id="ARBA00022723"/>
    </source>
</evidence>
<dbReference type="AlphaFoldDB" id="A0AAD3DT64"/>
<feature type="compositionally biased region" description="Low complexity" evidence="6">
    <location>
        <begin position="243"/>
        <end position="263"/>
    </location>
</feature>
<comment type="cofactor">
    <cofactor evidence="5">
        <name>Fe(2+)</name>
        <dbReference type="ChEBI" id="CHEBI:29033"/>
    </cofactor>
    <text evidence="5">Binds 1 Fe(2+) ion per subunit.</text>
</comment>
<evidence type="ECO:0000256" key="6">
    <source>
        <dbReference type="SAM" id="MobiDB-lite"/>
    </source>
</evidence>
<keyword evidence="3" id="KW-0560">Oxidoreductase</keyword>
<evidence type="ECO:0000256" key="4">
    <source>
        <dbReference type="ARBA" id="ARBA00023004"/>
    </source>
</evidence>
<feature type="binding site" evidence="5">
    <location>
        <position position="601"/>
    </location>
    <ligand>
        <name>Fe cation</name>
        <dbReference type="ChEBI" id="CHEBI:24875"/>
        <note>catalytic</note>
    </ligand>
</feature>
<reference evidence="7 8" key="1">
    <citation type="journal article" date="2021" name="Sci. Rep.">
        <title>Genome sequencing of the multicellular alga Astrephomene provides insights into convergent evolution of germ-soma differentiation.</title>
        <authorList>
            <person name="Yamashita S."/>
            <person name="Yamamoto K."/>
            <person name="Matsuzaki R."/>
            <person name="Suzuki S."/>
            <person name="Yamaguchi H."/>
            <person name="Hirooka S."/>
            <person name="Minakuchi Y."/>
            <person name="Miyagishima S."/>
            <person name="Kawachi M."/>
            <person name="Toyoda A."/>
            <person name="Nozaki H."/>
        </authorList>
    </citation>
    <scope>NUCLEOTIDE SEQUENCE [LARGE SCALE GENOMIC DNA]</scope>
    <source>
        <strain evidence="7 8">NIES-4017</strain>
    </source>
</reference>
<evidence type="ECO:0000313" key="7">
    <source>
        <dbReference type="EMBL" id="GFR47610.1"/>
    </source>
</evidence>
<organism evidence="7 8">
    <name type="scientific">Astrephomene gubernaculifera</name>
    <dbReference type="NCBI Taxonomy" id="47775"/>
    <lineage>
        <taxon>Eukaryota</taxon>
        <taxon>Viridiplantae</taxon>
        <taxon>Chlorophyta</taxon>
        <taxon>core chlorophytes</taxon>
        <taxon>Chlorophyceae</taxon>
        <taxon>CS clade</taxon>
        <taxon>Chlamydomonadales</taxon>
        <taxon>Astrephomenaceae</taxon>
        <taxon>Astrephomene</taxon>
    </lineage>
</organism>
<dbReference type="InterPro" id="IPR004294">
    <property type="entry name" value="Carotenoid_Oase"/>
</dbReference>
<dbReference type="PANTHER" id="PTHR10543">
    <property type="entry name" value="BETA-CAROTENE DIOXYGENASE"/>
    <property type="match status" value="1"/>
</dbReference>
<gene>
    <name evidence="7" type="ORF">Agub_g9346</name>
</gene>
<dbReference type="Proteomes" id="UP001054857">
    <property type="component" value="Unassembled WGS sequence"/>
</dbReference>
<comment type="caution">
    <text evidence="7">The sequence shown here is derived from an EMBL/GenBank/DDBJ whole genome shotgun (WGS) entry which is preliminary data.</text>
</comment>
<name>A0AAD3DT64_9CHLO</name>
<dbReference type="GO" id="GO:0009507">
    <property type="term" value="C:chloroplast"/>
    <property type="evidence" value="ECO:0007669"/>
    <property type="project" value="TreeGrafter"/>
</dbReference>
<dbReference type="GO" id="GO:0010436">
    <property type="term" value="F:carotenoid dioxygenase activity"/>
    <property type="evidence" value="ECO:0007669"/>
    <property type="project" value="TreeGrafter"/>
</dbReference>
<feature type="region of interest" description="Disordered" evidence="6">
    <location>
        <begin position="241"/>
        <end position="278"/>
    </location>
</feature>
<dbReference type="EMBL" id="BMAR01000019">
    <property type="protein sequence ID" value="GFR47610.1"/>
    <property type="molecule type" value="Genomic_DNA"/>
</dbReference>
<evidence type="ECO:0000256" key="3">
    <source>
        <dbReference type="ARBA" id="ARBA00023002"/>
    </source>
</evidence>
<evidence type="ECO:0000313" key="8">
    <source>
        <dbReference type="Proteomes" id="UP001054857"/>
    </source>
</evidence>
<keyword evidence="2 5" id="KW-0479">Metal-binding</keyword>
<dbReference type="GO" id="GO:0046872">
    <property type="term" value="F:metal ion binding"/>
    <property type="evidence" value="ECO:0007669"/>
    <property type="project" value="UniProtKB-KW"/>
</dbReference>
<proteinExistence type="inferred from homology"/>